<gene>
    <name evidence="4" type="ORF">DW150_16710</name>
</gene>
<dbReference type="SUPFAM" id="SSF53448">
    <property type="entry name" value="Nucleotide-diphospho-sugar transferases"/>
    <property type="match status" value="1"/>
</dbReference>
<evidence type="ECO:0000313" key="4">
    <source>
        <dbReference type="EMBL" id="RHI87414.1"/>
    </source>
</evidence>
<reference evidence="4 5" key="1">
    <citation type="submission" date="2018-08" db="EMBL/GenBank/DDBJ databases">
        <title>A genome reference for cultivated species of the human gut microbiota.</title>
        <authorList>
            <person name="Zou Y."/>
            <person name="Xue W."/>
            <person name="Luo G."/>
        </authorList>
    </citation>
    <scope>NUCLEOTIDE SEQUENCE [LARGE SCALE GENOMIC DNA]</scope>
    <source>
        <strain evidence="4 5">AM13-21</strain>
    </source>
</reference>
<sequence length="284" mass="32622">MKAMIFAAGLGSRLKPITDTRPKALVTVGGKTMLEHIILKLKAAGFDEIVINVHHFSNQILAFLEANQNFGVNIQISDETDCLLDTGGGLERAYYLLHHPEDMFTKEGETPYELIFENLMKGMDEEEIIERALGVMRKECYLLHNVDILSNCDFESLMYYHQNSSNINATLLVSQRKTSRYLLFNDDNLLRGWVNKDTMETKPAGLRYKEGEYREYAYSGIQVTTPKILNLLPRGKYSIIDFYLSICHRVDIQCYVEDDLQLLDIGKPENLEKAEEFLNKLYQS</sequence>
<dbReference type="GO" id="GO:0016779">
    <property type="term" value="F:nucleotidyltransferase activity"/>
    <property type="evidence" value="ECO:0007669"/>
    <property type="project" value="UniProtKB-KW"/>
</dbReference>
<evidence type="ECO:0000259" key="3">
    <source>
        <dbReference type="Pfam" id="PF00483"/>
    </source>
</evidence>
<dbReference type="EMBL" id="QRLF01000031">
    <property type="protein sequence ID" value="RHI87414.1"/>
    <property type="molecule type" value="Genomic_DNA"/>
</dbReference>
<dbReference type="InterPro" id="IPR050065">
    <property type="entry name" value="GlmU-like"/>
</dbReference>
<keyword evidence="2" id="KW-0548">Nucleotidyltransferase</keyword>
<dbReference type="PANTHER" id="PTHR43584">
    <property type="entry name" value="NUCLEOTIDYL TRANSFERASE"/>
    <property type="match status" value="1"/>
</dbReference>
<proteinExistence type="predicted"/>
<accession>A0A415BM23</accession>
<evidence type="ECO:0000256" key="2">
    <source>
        <dbReference type="ARBA" id="ARBA00022695"/>
    </source>
</evidence>
<name>A0A415BM23_PHOVU</name>
<evidence type="ECO:0000313" key="5">
    <source>
        <dbReference type="Proteomes" id="UP000285777"/>
    </source>
</evidence>
<dbReference type="PANTHER" id="PTHR43584:SF8">
    <property type="entry name" value="N-ACETYLMURAMATE ALPHA-1-PHOSPHATE URIDYLYLTRANSFERASE"/>
    <property type="match status" value="1"/>
</dbReference>
<dbReference type="InterPro" id="IPR005835">
    <property type="entry name" value="NTP_transferase_dom"/>
</dbReference>
<organism evidence="4 5">
    <name type="scientific">Phocaeicola vulgatus</name>
    <name type="common">Bacteroides vulgatus</name>
    <dbReference type="NCBI Taxonomy" id="821"/>
    <lineage>
        <taxon>Bacteria</taxon>
        <taxon>Pseudomonadati</taxon>
        <taxon>Bacteroidota</taxon>
        <taxon>Bacteroidia</taxon>
        <taxon>Bacteroidales</taxon>
        <taxon>Bacteroidaceae</taxon>
        <taxon>Phocaeicola</taxon>
    </lineage>
</organism>
<keyword evidence="1 4" id="KW-0808">Transferase</keyword>
<comment type="caution">
    <text evidence="4">The sequence shown here is derived from an EMBL/GenBank/DDBJ whole genome shotgun (WGS) entry which is preliminary data.</text>
</comment>
<dbReference type="RefSeq" id="WP_118291631.1">
    <property type="nucleotide sequence ID" value="NZ_QRLF01000031.1"/>
</dbReference>
<dbReference type="InterPro" id="IPR029044">
    <property type="entry name" value="Nucleotide-diphossugar_trans"/>
</dbReference>
<dbReference type="Gene3D" id="3.90.550.10">
    <property type="entry name" value="Spore Coat Polysaccharide Biosynthesis Protein SpsA, Chain A"/>
    <property type="match status" value="1"/>
</dbReference>
<feature type="domain" description="Nucleotidyl transferase" evidence="3">
    <location>
        <begin position="2"/>
        <end position="81"/>
    </location>
</feature>
<evidence type="ECO:0000256" key="1">
    <source>
        <dbReference type="ARBA" id="ARBA00022679"/>
    </source>
</evidence>
<dbReference type="Proteomes" id="UP000285777">
    <property type="component" value="Unassembled WGS sequence"/>
</dbReference>
<dbReference type="AlphaFoldDB" id="A0A415BM23"/>
<dbReference type="Pfam" id="PF00483">
    <property type="entry name" value="NTP_transferase"/>
    <property type="match status" value="1"/>
</dbReference>
<protein>
    <submittedName>
        <fullName evidence="4">Nucleotidyltransferase family protein</fullName>
    </submittedName>
</protein>